<proteinExistence type="predicted"/>
<dbReference type="AlphaFoldDB" id="A0A916TXZ8"/>
<reference evidence="3" key="2">
    <citation type="submission" date="2020-09" db="EMBL/GenBank/DDBJ databases">
        <authorList>
            <person name="Sun Q."/>
            <person name="Zhou Y."/>
        </authorList>
    </citation>
    <scope>NUCLEOTIDE SEQUENCE</scope>
    <source>
        <strain evidence="3">CGMCC 1.12919</strain>
    </source>
</reference>
<keyword evidence="2" id="KW-1133">Transmembrane helix</keyword>
<evidence type="ECO:0000256" key="1">
    <source>
        <dbReference type="SAM" id="MobiDB-lite"/>
    </source>
</evidence>
<keyword evidence="2" id="KW-0472">Membrane</keyword>
<comment type="caution">
    <text evidence="3">The sequence shown here is derived from an EMBL/GenBank/DDBJ whole genome shotgun (WGS) entry which is preliminary data.</text>
</comment>
<gene>
    <name evidence="3" type="ORF">GCM10010994_05780</name>
</gene>
<accession>A0A916TXZ8</accession>
<evidence type="ECO:0000313" key="4">
    <source>
        <dbReference type="Proteomes" id="UP000637002"/>
    </source>
</evidence>
<keyword evidence="2" id="KW-0812">Transmembrane</keyword>
<protein>
    <submittedName>
        <fullName evidence="3">Uncharacterized protein</fullName>
    </submittedName>
</protein>
<name>A0A916TXZ8_9HYPH</name>
<reference evidence="3" key="1">
    <citation type="journal article" date="2014" name="Int. J. Syst. Evol. Microbiol.">
        <title>Complete genome sequence of Corynebacterium casei LMG S-19264T (=DSM 44701T), isolated from a smear-ripened cheese.</title>
        <authorList>
            <consortium name="US DOE Joint Genome Institute (JGI-PGF)"/>
            <person name="Walter F."/>
            <person name="Albersmeier A."/>
            <person name="Kalinowski J."/>
            <person name="Ruckert C."/>
        </authorList>
    </citation>
    <scope>NUCLEOTIDE SEQUENCE</scope>
    <source>
        <strain evidence="3">CGMCC 1.12919</strain>
    </source>
</reference>
<evidence type="ECO:0000313" key="3">
    <source>
        <dbReference type="EMBL" id="GGC49463.1"/>
    </source>
</evidence>
<feature type="region of interest" description="Disordered" evidence="1">
    <location>
        <begin position="53"/>
        <end position="74"/>
    </location>
</feature>
<dbReference type="Proteomes" id="UP000637002">
    <property type="component" value="Unassembled WGS sequence"/>
</dbReference>
<keyword evidence="4" id="KW-1185">Reference proteome</keyword>
<feature type="transmembrane region" description="Helical" evidence="2">
    <location>
        <begin position="120"/>
        <end position="143"/>
    </location>
</feature>
<evidence type="ECO:0000256" key="2">
    <source>
        <dbReference type="SAM" id="Phobius"/>
    </source>
</evidence>
<organism evidence="3 4">
    <name type="scientific">Chelatococcus reniformis</name>
    <dbReference type="NCBI Taxonomy" id="1494448"/>
    <lineage>
        <taxon>Bacteria</taxon>
        <taxon>Pseudomonadati</taxon>
        <taxon>Pseudomonadota</taxon>
        <taxon>Alphaproteobacteria</taxon>
        <taxon>Hyphomicrobiales</taxon>
        <taxon>Chelatococcaceae</taxon>
        <taxon>Chelatococcus</taxon>
    </lineage>
</organism>
<sequence length="151" mass="16172">MAIVDDTRTGRTVLVSKSRLRVMISPLCPRRPSPPETVRGAPLVPANMVRKMADRPSQNAKARRDTASQVGGRGGKARGRIEFAGLFSVLAWPPVCIWCGDPPVPRRGTSPRTTLMTALHSAFSILFATPIGWSAMAVGALALTSIQAVRV</sequence>
<dbReference type="EMBL" id="BMGG01000001">
    <property type="protein sequence ID" value="GGC49463.1"/>
    <property type="molecule type" value="Genomic_DNA"/>
</dbReference>